<evidence type="ECO:0000313" key="11">
    <source>
        <dbReference type="Proteomes" id="UP001501175"/>
    </source>
</evidence>
<keyword evidence="4 7" id="KW-1133">Transmembrane helix</keyword>
<evidence type="ECO:0000259" key="9">
    <source>
        <dbReference type="Pfam" id="PF13515"/>
    </source>
</evidence>
<feature type="transmembrane region" description="Helical" evidence="7">
    <location>
        <begin position="138"/>
        <end position="160"/>
    </location>
</feature>
<accession>A0ABP8N1A9</accession>
<dbReference type="PANTHER" id="PTHR30509">
    <property type="entry name" value="P-HYDROXYBENZOIC ACID EFFLUX PUMP SUBUNIT-RELATED"/>
    <property type="match status" value="1"/>
</dbReference>
<comment type="subcellular location">
    <subcellularLocation>
        <location evidence="1">Cell membrane</location>
        <topology evidence="1">Multi-pass membrane protein</topology>
    </subcellularLocation>
</comment>
<feature type="domain" description="Integral membrane bound transporter" evidence="9">
    <location>
        <begin position="409"/>
        <end position="526"/>
    </location>
</feature>
<dbReference type="EMBL" id="BAABHD010000032">
    <property type="protein sequence ID" value="GAA4459607.1"/>
    <property type="molecule type" value="Genomic_DNA"/>
</dbReference>
<feature type="transmembrane region" description="Helical" evidence="7">
    <location>
        <begin position="514"/>
        <end position="532"/>
    </location>
</feature>
<name>A0ABP8N1A9_9BACT</name>
<dbReference type="InterPro" id="IPR032692">
    <property type="entry name" value="YccS_N"/>
</dbReference>
<evidence type="ECO:0000259" key="8">
    <source>
        <dbReference type="Pfam" id="PF12805"/>
    </source>
</evidence>
<dbReference type="PANTHER" id="PTHR30509:SF8">
    <property type="entry name" value="INNER MEMBRANE PROTEIN YCCS"/>
    <property type="match status" value="1"/>
</dbReference>
<evidence type="ECO:0000256" key="6">
    <source>
        <dbReference type="ARBA" id="ARBA00043993"/>
    </source>
</evidence>
<evidence type="ECO:0000256" key="4">
    <source>
        <dbReference type="ARBA" id="ARBA00022989"/>
    </source>
</evidence>
<dbReference type="RefSeq" id="WP_345245027.1">
    <property type="nucleotide sequence ID" value="NZ_BAABHD010000032.1"/>
</dbReference>
<protein>
    <submittedName>
        <fullName evidence="10">FUSC family protein</fullName>
    </submittedName>
</protein>
<feature type="domain" description="Integral membrane protein YccS N-terminal" evidence="8">
    <location>
        <begin position="69"/>
        <end position="348"/>
    </location>
</feature>
<evidence type="ECO:0000256" key="1">
    <source>
        <dbReference type="ARBA" id="ARBA00004651"/>
    </source>
</evidence>
<dbReference type="Proteomes" id="UP001501175">
    <property type="component" value="Unassembled WGS sequence"/>
</dbReference>
<keyword evidence="3 7" id="KW-0812">Transmembrane</keyword>
<gene>
    <name evidence="10" type="ORF">GCM10023189_33550</name>
</gene>
<evidence type="ECO:0000256" key="5">
    <source>
        <dbReference type="ARBA" id="ARBA00023136"/>
    </source>
</evidence>
<dbReference type="Pfam" id="PF12805">
    <property type="entry name" value="FUSC-like"/>
    <property type="match status" value="1"/>
</dbReference>
<evidence type="ECO:0000256" key="3">
    <source>
        <dbReference type="ARBA" id="ARBA00022692"/>
    </source>
</evidence>
<evidence type="ECO:0000256" key="7">
    <source>
        <dbReference type="SAM" id="Phobius"/>
    </source>
</evidence>
<keyword evidence="2" id="KW-1003">Cell membrane</keyword>
<proteinExistence type="inferred from homology"/>
<comment type="similarity">
    <text evidence="6">Belongs to the YccS/YhfK family.</text>
</comment>
<evidence type="ECO:0000313" key="10">
    <source>
        <dbReference type="EMBL" id="GAA4459607.1"/>
    </source>
</evidence>
<organism evidence="10 11">
    <name type="scientific">Nibrella saemangeumensis</name>
    <dbReference type="NCBI Taxonomy" id="1084526"/>
    <lineage>
        <taxon>Bacteria</taxon>
        <taxon>Pseudomonadati</taxon>
        <taxon>Bacteroidota</taxon>
        <taxon>Cytophagia</taxon>
        <taxon>Cytophagales</taxon>
        <taxon>Spirosomataceae</taxon>
        <taxon>Nibrella</taxon>
    </lineage>
</organism>
<sequence>MRKQLRSIQYFFFSQYFSDGLRTTLAILLPALVVGQLHTFDTGLMLSLGALCVSITDIPGPWQHKRNGMLACALFAWVVALITGFARLNTYALGLEILLFSFFFSMFVVYGNRAAAVGSAALLALILMMDRPLQPAGVLVHSALILVGGLWYMGVSLLFFRIRPYRLAQQALGECVHEIARFLAVKARFYNTNSNLKEGYQQLVTQQVVVSEKQEVVREILFKSRQMVEEPTDIGRRLVLIFVDTVDLYEQISAMYYDYAALRKRFGHTGVLDMISALISHLVDELDELGLAIQSNQSAASNTDFDSRLEQLKARIDQVGETESNLVLKKILVNFRNLYRRINDIRQLLVSRAASQEGRWISPDYTRFVTSQRIEPAGFFTNLTLESSVFRHSLRTALACLTGFVVINLLAYGQHSYWVLLTITAILKPAFSLTRQRNYERIVGTLAGGVIGVLILVFVQSQTVKFVFLLIFMIGLYSFQRKNYIVMVVCVTPFVLILFNIMGLGLLGIAGERVLDTLIGCGIAFAAGYLIFPNWESEQVTRYMAAVLKANGHYLVQLAQTLAGKEVRLPEYKLARKEVYVSSANLSAAFQRMLSEPRSKQRHQSELLEFVVLNHIVSSNIATIASDLIHRQHYAYPAEVVKPVKQAMALVQRALLALEPTAELPGADSAEVLANEPVETLREEDRVLTEQVRYIEKISEDIRRVTETVAAGSP</sequence>
<comment type="caution">
    <text evidence="10">The sequence shown here is derived from an EMBL/GenBank/DDBJ whole genome shotgun (WGS) entry which is preliminary data.</text>
</comment>
<feature type="transmembrane region" description="Helical" evidence="7">
    <location>
        <begin position="68"/>
        <end position="86"/>
    </location>
</feature>
<feature type="transmembrane region" description="Helical" evidence="7">
    <location>
        <begin position="485"/>
        <end position="507"/>
    </location>
</feature>
<reference evidence="11" key="1">
    <citation type="journal article" date="2019" name="Int. J. Syst. Evol. Microbiol.">
        <title>The Global Catalogue of Microorganisms (GCM) 10K type strain sequencing project: providing services to taxonomists for standard genome sequencing and annotation.</title>
        <authorList>
            <consortium name="The Broad Institute Genomics Platform"/>
            <consortium name="The Broad Institute Genome Sequencing Center for Infectious Disease"/>
            <person name="Wu L."/>
            <person name="Ma J."/>
        </authorList>
    </citation>
    <scope>NUCLEOTIDE SEQUENCE [LARGE SCALE GENOMIC DNA]</scope>
    <source>
        <strain evidence="11">JCM 17927</strain>
    </source>
</reference>
<feature type="transmembrane region" description="Helical" evidence="7">
    <location>
        <begin position="98"/>
        <end position="126"/>
    </location>
</feature>
<keyword evidence="5 7" id="KW-0472">Membrane</keyword>
<dbReference type="InterPro" id="IPR049453">
    <property type="entry name" value="Memb_transporter_dom"/>
</dbReference>
<feature type="transmembrane region" description="Helical" evidence="7">
    <location>
        <begin position="446"/>
        <end position="479"/>
    </location>
</feature>
<keyword evidence="11" id="KW-1185">Reference proteome</keyword>
<evidence type="ECO:0000256" key="2">
    <source>
        <dbReference type="ARBA" id="ARBA00022475"/>
    </source>
</evidence>
<dbReference type="Pfam" id="PF13515">
    <property type="entry name" value="FUSC_2"/>
    <property type="match status" value="1"/>
</dbReference>